<dbReference type="HOGENOM" id="CLU_1369929_0_0_4"/>
<dbReference type="KEGG" id="bgp:BGL_1c28930"/>
<organism evidence="1 2">
    <name type="scientific">Burkholderia plantarii</name>
    <dbReference type="NCBI Taxonomy" id="41899"/>
    <lineage>
        <taxon>Bacteria</taxon>
        <taxon>Pseudomonadati</taxon>
        <taxon>Pseudomonadota</taxon>
        <taxon>Betaproteobacteria</taxon>
        <taxon>Burkholderiales</taxon>
        <taxon>Burkholderiaceae</taxon>
        <taxon>Burkholderia</taxon>
    </lineage>
</organism>
<sequence length="199" mass="22527">MPFHELPPVSTEQAVVLWNSIDATQLGFRLRHELSRAVEELDPFTLIALARRHHPNMSDLDALQLLGDEAIAMLKALREHGTAAREVLTAEKDRLHPKTHAATRRAFEIEDEVRLLTQSITSHSARTRERRAQLEAASVPNEDIEWLAPMTPPTDLIAKRDALVAEQSARHQFISSLDERHLPEGFVVPPVFRITTNMM</sequence>
<gene>
    <name evidence="1" type="ORF">BGL_1c28930</name>
</gene>
<accession>A0A0B6S250</accession>
<proteinExistence type="predicted"/>
<reference evidence="2" key="1">
    <citation type="submission" date="2011-03" db="EMBL/GenBank/DDBJ databases">
        <authorList>
            <person name="Voget S."/>
            <person name="Streit W.R."/>
            <person name="Jaeger K.E."/>
            <person name="Daniel R."/>
        </authorList>
    </citation>
    <scope>NUCLEOTIDE SEQUENCE [LARGE SCALE GENOMIC DNA]</scope>
    <source>
        <strain evidence="2">PG1</strain>
    </source>
</reference>
<dbReference type="EMBL" id="CP002580">
    <property type="protein sequence ID" value="AJK47370.1"/>
    <property type="molecule type" value="Genomic_DNA"/>
</dbReference>
<dbReference type="RefSeq" id="WP_042625703.1">
    <property type="nucleotide sequence ID" value="NZ_CP002580.1"/>
</dbReference>
<name>A0A0B6S250_BURPL</name>
<evidence type="ECO:0000313" key="1">
    <source>
        <dbReference type="EMBL" id="AJK47370.1"/>
    </source>
</evidence>
<evidence type="ECO:0000313" key="2">
    <source>
        <dbReference type="Proteomes" id="UP000031838"/>
    </source>
</evidence>
<dbReference type="AlphaFoldDB" id="A0A0B6S250"/>
<keyword evidence="2" id="KW-1185">Reference proteome</keyword>
<protein>
    <submittedName>
        <fullName evidence="1">Uncharacterized protein</fullName>
    </submittedName>
</protein>
<reference evidence="1 2" key="2">
    <citation type="journal article" date="2016" name="Appl. Microbiol. Biotechnol.">
        <title>Mutations improving production and secretion of extracellular lipase by Burkholderia glumae PG1.</title>
        <authorList>
            <person name="Knapp A."/>
            <person name="Voget S."/>
            <person name="Gao R."/>
            <person name="Zaburannyi N."/>
            <person name="Krysciak D."/>
            <person name="Breuer M."/>
            <person name="Hauer B."/>
            <person name="Streit W.R."/>
            <person name="Muller R."/>
            <person name="Daniel R."/>
            <person name="Jaeger K.E."/>
        </authorList>
    </citation>
    <scope>NUCLEOTIDE SEQUENCE [LARGE SCALE GENOMIC DNA]</scope>
    <source>
        <strain evidence="1 2">PG1</strain>
    </source>
</reference>
<dbReference type="Proteomes" id="UP000031838">
    <property type="component" value="Chromosome 1"/>
</dbReference>